<keyword evidence="5 8" id="KW-0067">ATP-binding</keyword>
<dbReference type="SUPFAM" id="SSF88697">
    <property type="entry name" value="PUA domain-like"/>
    <property type="match status" value="1"/>
</dbReference>
<dbReference type="InterPro" id="IPR015947">
    <property type="entry name" value="PUA-like_sf"/>
</dbReference>
<comment type="similarity">
    <text evidence="6 8">Belongs to the sulfate adenylyltransferase family.</text>
</comment>
<gene>
    <name evidence="8 11" type="primary">sat</name>
    <name evidence="11" type="ORF">RM530_15995</name>
</gene>
<evidence type="ECO:0000256" key="3">
    <source>
        <dbReference type="ARBA" id="ARBA00022695"/>
    </source>
</evidence>
<comment type="pathway">
    <text evidence="1 8">Sulfur metabolism; hydrogen sulfide biosynthesis; sulfite from sulfate: step 1/3.</text>
</comment>
<sequence length="394" mass="43238">MIKPHGSETLDPRYVADDAQRAALLAEAESLPSLLVSSAAAANAVMMGGGYFNPLTGYMNKADALSVAKNFKTADGLFWPVPIVNLTQKAGVKPGKLALRDPNVEGNPVLAIMDVQAVETVSDEELREMALEIFGNLDEGHPGVQTFLGQGNTLLSGPIQVLSYSYFAKDFPGTFRTAVEIREEIAKRGWNKIVAFQTRNPMHRAHEELCRMAQERLGADGIVIHMLLGKLKKGDIPANVRDACIRTMVENYFPENTVMITGYGFDMLYAGPREAVLHAVFRQNMGCNYLIVGRDHAGVGDYYGAFDAQTIFDEKVPADALEIEIFRADNTAFSKKLGRVVMMREAPDHTKEDFIALSGTKVREMLGNGIAPPPEFSRPEVAKILMEYYQSNGG</sequence>
<dbReference type="CDD" id="cd00517">
    <property type="entry name" value="ATPS"/>
    <property type="match status" value="1"/>
</dbReference>
<evidence type="ECO:0000256" key="6">
    <source>
        <dbReference type="ARBA" id="ARBA00037980"/>
    </source>
</evidence>
<comment type="caution">
    <text evidence="11">The sequence shown here is derived from an EMBL/GenBank/DDBJ whole genome shotgun (WGS) entry which is preliminary data.</text>
</comment>
<dbReference type="PANTHER" id="PTHR43509:SF1">
    <property type="entry name" value="SULFATE ADENYLYLTRANSFERASE"/>
    <property type="match status" value="1"/>
</dbReference>
<dbReference type="NCBIfam" id="TIGR00339">
    <property type="entry name" value="sopT"/>
    <property type="match status" value="1"/>
</dbReference>
<dbReference type="InterPro" id="IPR025980">
    <property type="entry name" value="ATP-Sase_PUA-like_dom"/>
</dbReference>
<dbReference type="SUPFAM" id="SSF52374">
    <property type="entry name" value="Nucleotidylyl transferase"/>
    <property type="match status" value="1"/>
</dbReference>
<dbReference type="EMBL" id="JAVRIC010000028">
    <property type="protein sequence ID" value="MDT0498851.1"/>
    <property type="molecule type" value="Genomic_DNA"/>
</dbReference>
<evidence type="ECO:0000256" key="4">
    <source>
        <dbReference type="ARBA" id="ARBA00022741"/>
    </source>
</evidence>
<dbReference type="Pfam" id="PF01747">
    <property type="entry name" value="ATP-sulfurylase"/>
    <property type="match status" value="1"/>
</dbReference>
<dbReference type="Proteomes" id="UP001254608">
    <property type="component" value="Unassembled WGS sequence"/>
</dbReference>
<proteinExistence type="inferred from homology"/>
<evidence type="ECO:0000259" key="9">
    <source>
        <dbReference type="Pfam" id="PF01747"/>
    </source>
</evidence>
<name>A0ABU2WLX3_9GAMM</name>
<keyword evidence="2 8" id="KW-0808">Transferase</keyword>
<feature type="domain" description="Sulphate adenylyltransferase catalytic" evidence="9">
    <location>
        <begin position="177"/>
        <end position="388"/>
    </location>
</feature>
<keyword evidence="4 8" id="KW-0547">Nucleotide-binding</keyword>
<dbReference type="RefSeq" id="WP_311366263.1">
    <property type="nucleotide sequence ID" value="NZ_JAVRIC010000028.1"/>
</dbReference>
<dbReference type="Gene3D" id="3.10.400.10">
    <property type="entry name" value="Sulfate adenylyltransferase"/>
    <property type="match status" value="1"/>
</dbReference>
<comment type="catalytic activity">
    <reaction evidence="7 8">
        <text>sulfate + ATP + H(+) = adenosine 5'-phosphosulfate + diphosphate</text>
        <dbReference type="Rhea" id="RHEA:18133"/>
        <dbReference type="ChEBI" id="CHEBI:15378"/>
        <dbReference type="ChEBI" id="CHEBI:16189"/>
        <dbReference type="ChEBI" id="CHEBI:30616"/>
        <dbReference type="ChEBI" id="CHEBI:33019"/>
        <dbReference type="ChEBI" id="CHEBI:58243"/>
        <dbReference type="EC" id="2.7.7.4"/>
    </reaction>
</comment>
<evidence type="ECO:0000256" key="2">
    <source>
        <dbReference type="ARBA" id="ARBA00022679"/>
    </source>
</evidence>
<evidence type="ECO:0000259" key="10">
    <source>
        <dbReference type="Pfam" id="PF14306"/>
    </source>
</evidence>
<reference evidence="11 12" key="1">
    <citation type="submission" date="2023-09" db="EMBL/GenBank/DDBJ databases">
        <authorList>
            <person name="Rey-Velasco X."/>
        </authorList>
    </citation>
    <scope>NUCLEOTIDE SEQUENCE [LARGE SCALE GENOMIC DNA]</scope>
    <source>
        <strain evidence="11 12">W345</strain>
    </source>
</reference>
<protein>
    <recommendedName>
        <fullName evidence="8">Sulfate adenylyltransferase</fullName>
        <ecNumber evidence="8">2.7.7.4</ecNumber>
    </recommendedName>
    <alternativeName>
        <fullName evidence="8">ATP-sulfurylase</fullName>
    </alternativeName>
    <alternativeName>
        <fullName evidence="8">Sulfate adenylate transferase</fullName>
        <shortName evidence="8">SAT</shortName>
    </alternativeName>
</protein>
<dbReference type="InterPro" id="IPR002650">
    <property type="entry name" value="Sulphate_adenylyltransferase"/>
</dbReference>
<dbReference type="InterPro" id="IPR014729">
    <property type="entry name" value="Rossmann-like_a/b/a_fold"/>
</dbReference>
<dbReference type="Gene3D" id="3.40.50.620">
    <property type="entry name" value="HUPs"/>
    <property type="match status" value="1"/>
</dbReference>
<evidence type="ECO:0000313" key="12">
    <source>
        <dbReference type="Proteomes" id="UP001254608"/>
    </source>
</evidence>
<dbReference type="InterPro" id="IPR020792">
    <property type="entry name" value="SO4_adenylyltransferase_pro"/>
</dbReference>
<dbReference type="HAMAP" id="MF_00066">
    <property type="entry name" value="Sulf_adenylyltr"/>
    <property type="match status" value="1"/>
</dbReference>
<evidence type="ECO:0000313" key="11">
    <source>
        <dbReference type="EMBL" id="MDT0498851.1"/>
    </source>
</evidence>
<dbReference type="PANTHER" id="PTHR43509">
    <property type="match status" value="1"/>
</dbReference>
<keyword evidence="12" id="KW-1185">Reference proteome</keyword>
<evidence type="ECO:0000256" key="7">
    <source>
        <dbReference type="ARBA" id="ARBA00049370"/>
    </source>
</evidence>
<evidence type="ECO:0000256" key="5">
    <source>
        <dbReference type="ARBA" id="ARBA00022840"/>
    </source>
</evidence>
<keyword evidence="3 8" id="KW-0548">Nucleotidyltransferase</keyword>
<dbReference type="InterPro" id="IPR024951">
    <property type="entry name" value="Sulfurylase_cat_dom"/>
</dbReference>
<feature type="domain" description="ATP-sulfurylase PUA-like" evidence="10">
    <location>
        <begin position="2"/>
        <end position="163"/>
    </location>
</feature>
<evidence type="ECO:0000256" key="1">
    <source>
        <dbReference type="ARBA" id="ARBA00005048"/>
    </source>
</evidence>
<accession>A0ABU2WLX3</accession>
<dbReference type="Pfam" id="PF14306">
    <property type="entry name" value="PUA_2"/>
    <property type="match status" value="1"/>
</dbReference>
<dbReference type="EC" id="2.7.7.4" evidence="8"/>
<evidence type="ECO:0000256" key="8">
    <source>
        <dbReference type="HAMAP-Rule" id="MF_00066"/>
    </source>
</evidence>
<organism evidence="11 12">
    <name type="scientific">Banduia mediterranea</name>
    <dbReference type="NCBI Taxonomy" id="3075609"/>
    <lineage>
        <taxon>Bacteria</taxon>
        <taxon>Pseudomonadati</taxon>
        <taxon>Pseudomonadota</taxon>
        <taxon>Gammaproteobacteria</taxon>
        <taxon>Nevskiales</taxon>
        <taxon>Algiphilaceae</taxon>
        <taxon>Banduia</taxon>
    </lineage>
</organism>
<dbReference type="GO" id="GO:0004781">
    <property type="term" value="F:sulfate adenylyltransferase (ATP) activity"/>
    <property type="evidence" value="ECO:0007669"/>
    <property type="project" value="UniProtKB-EC"/>
</dbReference>